<name>A0A9W6MR02_9HYPH</name>
<protein>
    <submittedName>
        <fullName evidence="1">Uncharacterized protein</fullName>
    </submittedName>
</protein>
<accession>A0A9W6MR02</accession>
<dbReference type="EMBL" id="BSFF01000001">
    <property type="protein sequence ID" value="GLK54491.1"/>
    <property type="molecule type" value="Genomic_DNA"/>
</dbReference>
<keyword evidence="3" id="KW-1185">Reference proteome</keyword>
<evidence type="ECO:0000313" key="3">
    <source>
        <dbReference type="Proteomes" id="UP000758856"/>
    </source>
</evidence>
<gene>
    <name evidence="1" type="ORF">GCM10008170_05100</name>
    <name evidence="2" type="ORF">JOD31_001660</name>
</gene>
<reference evidence="2 3" key="2">
    <citation type="submission" date="2021-01" db="EMBL/GenBank/DDBJ databases">
        <title>Genomic Encyclopedia of Type Strains, Phase IV (KMG-IV): sequencing the most valuable type-strain genomes for metagenomic binning, comparative biology and taxonomic classification.</title>
        <authorList>
            <person name="Goeker M."/>
        </authorList>
    </citation>
    <scope>NUCLEOTIDE SEQUENCE [LARGE SCALE GENOMIC DNA]</scope>
    <source>
        <strain evidence="2 3">DSM 6130</strain>
    </source>
</reference>
<dbReference type="AlphaFoldDB" id="A0A9W6MR02"/>
<dbReference type="Proteomes" id="UP001143400">
    <property type="component" value="Unassembled WGS sequence"/>
</dbReference>
<comment type="caution">
    <text evidence="1">The sequence shown here is derived from an EMBL/GenBank/DDBJ whole genome shotgun (WGS) entry which is preliminary data.</text>
</comment>
<dbReference type="EMBL" id="JAFBCY010000002">
    <property type="protein sequence ID" value="MBM7851435.1"/>
    <property type="molecule type" value="Genomic_DNA"/>
</dbReference>
<reference evidence="1" key="1">
    <citation type="journal article" date="2014" name="Int. J. Syst. Evol. Microbiol.">
        <title>Complete genome sequence of Corynebacterium casei LMG S-19264T (=DSM 44701T), isolated from a smear-ripened cheese.</title>
        <authorList>
            <consortium name="US DOE Joint Genome Institute (JGI-PGF)"/>
            <person name="Walter F."/>
            <person name="Albersmeier A."/>
            <person name="Kalinowski J."/>
            <person name="Ruckert C."/>
        </authorList>
    </citation>
    <scope>NUCLEOTIDE SEQUENCE</scope>
    <source>
        <strain evidence="1">VKM B-1606</strain>
    </source>
</reference>
<dbReference type="RefSeq" id="WP_204949865.1">
    <property type="nucleotide sequence ID" value="NZ_BSFF01000001.1"/>
</dbReference>
<dbReference type="Proteomes" id="UP000758856">
    <property type="component" value="Unassembled WGS sequence"/>
</dbReference>
<proteinExistence type="predicted"/>
<evidence type="ECO:0000313" key="4">
    <source>
        <dbReference type="Proteomes" id="UP001143400"/>
    </source>
</evidence>
<reference evidence="1" key="3">
    <citation type="submission" date="2023-01" db="EMBL/GenBank/DDBJ databases">
        <authorList>
            <person name="Sun Q."/>
            <person name="Evtushenko L."/>
        </authorList>
    </citation>
    <scope>NUCLEOTIDE SEQUENCE</scope>
    <source>
        <strain evidence="1">VKM B-1606</strain>
    </source>
</reference>
<organism evidence="1 4">
    <name type="scientific">Methylopila capsulata</name>
    <dbReference type="NCBI Taxonomy" id="61654"/>
    <lineage>
        <taxon>Bacteria</taxon>
        <taxon>Pseudomonadati</taxon>
        <taxon>Pseudomonadota</taxon>
        <taxon>Alphaproteobacteria</taxon>
        <taxon>Hyphomicrobiales</taxon>
        <taxon>Methylopilaceae</taxon>
        <taxon>Methylopila</taxon>
    </lineage>
</organism>
<evidence type="ECO:0000313" key="1">
    <source>
        <dbReference type="EMBL" id="GLK54491.1"/>
    </source>
</evidence>
<sequence>MRDADLKTTPAGGAPGILLAADQTALEMHDPTLGSMFFNNAKGKGANRWLETLGYAGLAEAQARGVAMQRKFGHINTDNPGLSGLSASGGKIVMYQGLAGEYIPAQGSIHY</sequence>
<evidence type="ECO:0000313" key="2">
    <source>
        <dbReference type="EMBL" id="MBM7851435.1"/>
    </source>
</evidence>